<protein>
    <submittedName>
        <fullName evidence="1">Uncharacterized protein</fullName>
    </submittedName>
</protein>
<accession>A0AAV3GS74</accession>
<evidence type="ECO:0000313" key="1">
    <source>
        <dbReference type="EMBL" id="EJX48407.1"/>
    </source>
</evidence>
<comment type="caution">
    <text evidence="1">The sequence shown here is derived from an EMBL/GenBank/DDBJ whole genome shotgun (WGS) entry which is preliminary data.</text>
</comment>
<proteinExistence type="predicted"/>
<name>A0AAV3GS74_ENTFC</name>
<gene>
    <name evidence="1" type="ORF">HMPREF1378_02895</name>
</gene>
<dbReference type="EMBL" id="AMAH01000247">
    <property type="protein sequence ID" value="EJX48407.1"/>
    <property type="molecule type" value="Genomic_DNA"/>
</dbReference>
<organism evidence="1 2">
    <name type="scientific">Enterococcus faecium R496</name>
    <dbReference type="NCBI Taxonomy" id="1134836"/>
    <lineage>
        <taxon>Bacteria</taxon>
        <taxon>Bacillati</taxon>
        <taxon>Bacillota</taxon>
        <taxon>Bacilli</taxon>
        <taxon>Lactobacillales</taxon>
        <taxon>Enterococcaceae</taxon>
        <taxon>Enterococcus</taxon>
    </lineage>
</organism>
<reference evidence="1 2" key="1">
    <citation type="submission" date="2012-04" db="EMBL/GenBank/DDBJ databases">
        <authorList>
            <person name="Weinstock G."/>
            <person name="Sodergren E."/>
            <person name="Lobos E.A."/>
            <person name="Fulton L."/>
            <person name="Fulton R."/>
            <person name="Courtney L."/>
            <person name="Fronick C."/>
            <person name="O'Laughlin M."/>
            <person name="Godfrey J."/>
            <person name="Wilson R.M."/>
            <person name="Miner T."/>
            <person name="Farmer C."/>
            <person name="Delehaunty K."/>
            <person name="Cordes M."/>
            <person name="Minx P."/>
            <person name="Tomlinson C."/>
            <person name="Chen J."/>
            <person name="Wollam A."/>
            <person name="Pepin K.H."/>
            <person name="Bhonagiri V."/>
            <person name="Zhang X."/>
            <person name="Suruliraj S."/>
            <person name="Warren W."/>
            <person name="Mitreva M."/>
            <person name="Mardis E.R."/>
            <person name="Wilson R.K."/>
        </authorList>
    </citation>
    <scope>NUCLEOTIDE SEQUENCE [LARGE SCALE GENOMIC DNA]</scope>
    <source>
        <strain evidence="1 2">R496</strain>
    </source>
</reference>
<evidence type="ECO:0000313" key="2">
    <source>
        <dbReference type="Proteomes" id="UP000006402"/>
    </source>
</evidence>
<dbReference type="AlphaFoldDB" id="A0AAV3GS74"/>
<sequence>MDYCSECYRICVFHSKIKKHRKTITLLIQQGFYGFVSKKYLFKCYKY</sequence>
<dbReference type="Proteomes" id="UP000006402">
    <property type="component" value="Unassembled WGS sequence"/>
</dbReference>